<keyword evidence="6 8" id="KW-0711">Selenium</keyword>
<reference evidence="10 11" key="1">
    <citation type="submission" date="2019-09" db="EMBL/GenBank/DDBJ databases">
        <authorList>
            <person name="Silva M."/>
            <person name="Pereira G."/>
            <person name="Lopes-Da-Costa L."/>
            <person name="Silva E."/>
        </authorList>
    </citation>
    <scope>NUCLEOTIDE SEQUENCE [LARGE SCALE GENOMIC DNA]</scope>
    <source>
        <strain evidence="10 11">FMV-PI01</strain>
    </source>
</reference>
<dbReference type="InterPro" id="IPR018319">
    <property type="entry name" value="SelA-like"/>
</dbReference>
<keyword evidence="5 8" id="KW-0648">Protein biosynthesis</keyword>
<dbReference type="InterPro" id="IPR015421">
    <property type="entry name" value="PyrdxlP-dep_Trfase_major"/>
</dbReference>
<gene>
    <name evidence="8" type="primary">selA</name>
    <name evidence="10" type="ORF">F1B92_01890</name>
</gene>
<evidence type="ECO:0000256" key="6">
    <source>
        <dbReference type="ARBA" id="ARBA00023266"/>
    </source>
</evidence>
<name>A0A6L5WGM5_9BACT</name>
<evidence type="ECO:0000313" key="10">
    <source>
        <dbReference type="EMBL" id="MSN95956.1"/>
    </source>
</evidence>
<comment type="cofactor">
    <cofactor evidence="1 8 9">
        <name>pyridoxal 5'-phosphate</name>
        <dbReference type="ChEBI" id="CHEBI:597326"/>
    </cofactor>
</comment>
<evidence type="ECO:0000256" key="9">
    <source>
        <dbReference type="PIRSR" id="PIRSR618319-50"/>
    </source>
</evidence>
<sequence length="442" mass="49937">MKINLPKVDKISNLDEFKNCFNPLILNLAKEIIENERKKAIKGEFYKNENEIIEEIKFKYKELENLELKPLINATGVVLHTNLGRSVISEKILKRAFRIISSYSNLEYDLSGGNRGLRYDYSAKLCSMLFGCEDALIVNNNASAVFLVLNTFSKDLQSVVSRGELVEIGGSFRIPEVMKNSSAILKEVGTTNKTNIKDYEEAICENTAILMKVHQSNFKIQGFSQSVGLDEIVSLAKERNIISYYDLGSGYINEMPYSLGKDEPSVDKLLKTGVDILSFSGDKLFGSVQCGIILGKKELILKLKQNQLLRMLRVDKITIAILNETLKAYINKEFRLITTQNQIHKSLEDLSKMAEFVQKNIPQKTEIITTKTFIGGGSLPCKQYPSIALVFDKEAILTEKLFREKGVIGRIEESKFLLDFRSILDENLEGLIKICKELGENL</sequence>
<evidence type="ECO:0000313" key="11">
    <source>
        <dbReference type="Proteomes" id="UP000476338"/>
    </source>
</evidence>
<keyword evidence="2 8" id="KW-0963">Cytoplasm</keyword>
<comment type="catalytic activity">
    <reaction evidence="8">
        <text>L-seryl-tRNA(Sec) + selenophosphate + H(+) = L-selenocysteinyl-tRNA(Sec) + phosphate</text>
        <dbReference type="Rhea" id="RHEA:22728"/>
        <dbReference type="Rhea" id="RHEA-COMP:9742"/>
        <dbReference type="Rhea" id="RHEA-COMP:9743"/>
        <dbReference type="ChEBI" id="CHEBI:15378"/>
        <dbReference type="ChEBI" id="CHEBI:16144"/>
        <dbReference type="ChEBI" id="CHEBI:43474"/>
        <dbReference type="ChEBI" id="CHEBI:78533"/>
        <dbReference type="ChEBI" id="CHEBI:78573"/>
        <dbReference type="EC" id="2.9.1.1"/>
    </reaction>
</comment>
<evidence type="ECO:0000256" key="8">
    <source>
        <dbReference type="HAMAP-Rule" id="MF_00423"/>
    </source>
</evidence>
<comment type="subcellular location">
    <subcellularLocation>
        <location evidence="8">Cytoplasm</location>
    </subcellularLocation>
</comment>
<protein>
    <recommendedName>
        <fullName evidence="8">L-seryl-tRNA(Sec) selenium transferase</fullName>
        <ecNumber evidence="8">2.9.1.1</ecNumber>
    </recommendedName>
    <alternativeName>
        <fullName evidence="8">Selenocysteine synthase</fullName>
        <shortName evidence="8">Sec synthase</shortName>
    </alternativeName>
    <alternativeName>
        <fullName evidence="8">Selenocysteinyl-tRNA(Sec) synthase</fullName>
    </alternativeName>
</protein>
<evidence type="ECO:0000256" key="2">
    <source>
        <dbReference type="ARBA" id="ARBA00022490"/>
    </source>
</evidence>
<dbReference type="SUPFAM" id="SSF53383">
    <property type="entry name" value="PLP-dependent transferases"/>
    <property type="match status" value="1"/>
</dbReference>
<dbReference type="UniPathway" id="UPA00906">
    <property type="reaction ID" value="UER00896"/>
</dbReference>
<dbReference type="GO" id="GO:0001717">
    <property type="term" value="P:conversion of seryl-tRNAsec to selenocys-tRNAsec"/>
    <property type="evidence" value="ECO:0007669"/>
    <property type="project" value="UniProtKB-UniRule"/>
</dbReference>
<evidence type="ECO:0000256" key="4">
    <source>
        <dbReference type="ARBA" id="ARBA00022898"/>
    </source>
</evidence>
<dbReference type="InterPro" id="IPR015424">
    <property type="entry name" value="PyrdxlP-dep_Trfase"/>
</dbReference>
<dbReference type="EMBL" id="VWSJ01000004">
    <property type="protein sequence ID" value="MSN95956.1"/>
    <property type="molecule type" value="Genomic_DNA"/>
</dbReference>
<dbReference type="PANTHER" id="PTHR32328:SF0">
    <property type="entry name" value="L-SERYL-TRNA(SEC) SELENIUM TRANSFERASE"/>
    <property type="match status" value="1"/>
</dbReference>
<dbReference type="InterPro" id="IPR004534">
    <property type="entry name" value="SelA_trans"/>
</dbReference>
<dbReference type="EC" id="2.9.1.1" evidence="8"/>
<dbReference type="HAMAP" id="MF_00423">
    <property type="entry name" value="SelA"/>
    <property type="match status" value="1"/>
</dbReference>
<keyword evidence="11" id="KW-1185">Reference proteome</keyword>
<comment type="similarity">
    <text evidence="7 8">Belongs to the SelA family.</text>
</comment>
<keyword evidence="4 8" id="KW-0663">Pyridoxal phosphate</keyword>
<dbReference type="Proteomes" id="UP000476338">
    <property type="component" value="Unassembled WGS sequence"/>
</dbReference>
<keyword evidence="3 8" id="KW-0808">Transferase</keyword>
<dbReference type="Pfam" id="PF03841">
    <property type="entry name" value="SelA"/>
    <property type="match status" value="1"/>
</dbReference>
<feature type="modified residue" description="N6-(pyridoxal phosphate)lysine" evidence="8 9">
    <location>
        <position position="283"/>
    </location>
</feature>
<dbReference type="AlphaFoldDB" id="A0A6L5WGM5"/>
<evidence type="ECO:0000256" key="3">
    <source>
        <dbReference type="ARBA" id="ARBA00022679"/>
    </source>
</evidence>
<proteinExistence type="inferred from homology"/>
<comment type="caution">
    <text evidence="10">The sequence shown here is derived from an EMBL/GenBank/DDBJ whole genome shotgun (WGS) entry which is preliminary data.</text>
</comment>
<dbReference type="GO" id="GO:0005737">
    <property type="term" value="C:cytoplasm"/>
    <property type="evidence" value="ECO:0007669"/>
    <property type="project" value="UniProtKB-SubCell"/>
</dbReference>
<organism evidence="10 11">
    <name type="scientific">Campylobacter portucalensis</name>
    <dbReference type="NCBI Taxonomy" id="2608384"/>
    <lineage>
        <taxon>Bacteria</taxon>
        <taxon>Pseudomonadati</taxon>
        <taxon>Campylobacterota</taxon>
        <taxon>Epsilonproteobacteria</taxon>
        <taxon>Campylobacterales</taxon>
        <taxon>Campylobacteraceae</taxon>
        <taxon>Campylobacter</taxon>
    </lineage>
</organism>
<evidence type="ECO:0000256" key="1">
    <source>
        <dbReference type="ARBA" id="ARBA00001933"/>
    </source>
</evidence>
<dbReference type="NCBIfam" id="TIGR00474">
    <property type="entry name" value="selA"/>
    <property type="match status" value="1"/>
</dbReference>
<dbReference type="GO" id="GO:0004125">
    <property type="term" value="F:L-seryl-tRNA(Sec) selenium transferase activity"/>
    <property type="evidence" value="ECO:0007669"/>
    <property type="project" value="UniProtKB-UniRule"/>
</dbReference>
<evidence type="ECO:0000256" key="7">
    <source>
        <dbReference type="ARBA" id="ARBA00044507"/>
    </source>
</evidence>
<evidence type="ECO:0000256" key="5">
    <source>
        <dbReference type="ARBA" id="ARBA00022917"/>
    </source>
</evidence>
<dbReference type="Gene3D" id="3.90.1150.180">
    <property type="match status" value="1"/>
</dbReference>
<comment type="function">
    <text evidence="8">Converts seryl-tRNA(Sec) to selenocysteinyl-tRNA(Sec) required for selenoprotein biosynthesis.</text>
</comment>
<reference evidence="10 11" key="2">
    <citation type="submission" date="2020-03" db="EMBL/GenBank/DDBJ databases">
        <title>Campylobacter portucalensis sp. nov., a new species of Campylobacter isolated from the reproductive tract of bulls.</title>
        <authorList>
            <person name="Silva M.F."/>
            <person name="Pereira G."/>
            <person name="Carneiro C."/>
            <person name="Hemphill A."/>
            <person name="Mateus L."/>
            <person name="Lopes-Da-Costa L."/>
            <person name="Silva E."/>
        </authorList>
    </citation>
    <scope>NUCLEOTIDE SEQUENCE [LARGE SCALE GENOMIC DNA]</scope>
    <source>
        <strain evidence="10 11">FMV-PI01</strain>
    </source>
</reference>
<comment type="pathway">
    <text evidence="8">Aminoacyl-tRNA biosynthesis; selenocysteinyl-tRNA(Sec) biosynthesis; selenocysteinyl-tRNA(Sec) from L-seryl-tRNA(Sec) (bacterial route): step 1/1.</text>
</comment>
<dbReference type="GO" id="GO:0001514">
    <property type="term" value="P:selenocysteine incorporation"/>
    <property type="evidence" value="ECO:0007669"/>
    <property type="project" value="UniProtKB-UniRule"/>
</dbReference>
<dbReference type="PANTHER" id="PTHR32328">
    <property type="entry name" value="L-SERYL-TRNA(SEC) SELENIUM TRANSFERASE"/>
    <property type="match status" value="1"/>
</dbReference>
<dbReference type="RefSeq" id="WP_154570217.1">
    <property type="nucleotide sequence ID" value="NZ_VWSJ01000004.1"/>
</dbReference>
<accession>A0A6L5WGM5</accession>
<dbReference type="Gene3D" id="3.40.640.10">
    <property type="entry name" value="Type I PLP-dependent aspartate aminotransferase-like (Major domain)"/>
    <property type="match status" value="1"/>
</dbReference>